<evidence type="ECO:0000313" key="3">
    <source>
        <dbReference type="Proteomes" id="UP001516472"/>
    </source>
</evidence>
<dbReference type="Proteomes" id="UP001516472">
    <property type="component" value="Unassembled WGS sequence"/>
</dbReference>
<name>A0ABR9PKS1_9BACT</name>
<dbReference type="InterPro" id="IPR002559">
    <property type="entry name" value="Transposase_11"/>
</dbReference>
<reference evidence="2 3" key="1">
    <citation type="submission" date="2020-02" db="EMBL/GenBank/DDBJ databases">
        <authorList>
            <person name="Babadi Z.K."/>
            <person name="Risdian C."/>
            <person name="Ebrahimipour G.H."/>
            <person name="Wink J."/>
        </authorList>
    </citation>
    <scope>NUCLEOTIDE SEQUENCE [LARGE SCALE GENOMIC DNA]</scope>
    <source>
        <strain evidence="2 3">ZKHCc1 1396</strain>
    </source>
</reference>
<evidence type="ECO:0000313" key="2">
    <source>
        <dbReference type="EMBL" id="MBE4748533.1"/>
    </source>
</evidence>
<comment type="caution">
    <text evidence="2">The sequence shown here is derived from an EMBL/GenBank/DDBJ whole genome shotgun (WGS) entry which is preliminary data.</text>
</comment>
<feature type="domain" description="Transposase IS4-like" evidence="1">
    <location>
        <begin position="4"/>
        <end position="57"/>
    </location>
</feature>
<dbReference type="EMBL" id="JAAIYO010000002">
    <property type="protein sequence ID" value="MBE4748533.1"/>
    <property type="molecule type" value="Genomic_DNA"/>
</dbReference>
<protein>
    <submittedName>
        <fullName evidence="2">Transposase</fullName>
    </submittedName>
</protein>
<keyword evidence="3" id="KW-1185">Reference proteome</keyword>
<sequence length="70" mass="7181">MGHSRGVFSTKVHAVTTTGGKPLHLEVTPGQQHEATMAEELLVHAEGDAFIADTGYAMPTASSPTCASSG</sequence>
<proteinExistence type="predicted"/>
<dbReference type="Pfam" id="PF01609">
    <property type="entry name" value="DDE_Tnp_1"/>
    <property type="match status" value="1"/>
</dbReference>
<organism evidence="2 3">
    <name type="scientific">Corallococcus soli</name>
    <dbReference type="NCBI Taxonomy" id="2710757"/>
    <lineage>
        <taxon>Bacteria</taxon>
        <taxon>Pseudomonadati</taxon>
        <taxon>Myxococcota</taxon>
        <taxon>Myxococcia</taxon>
        <taxon>Myxococcales</taxon>
        <taxon>Cystobacterineae</taxon>
        <taxon>Myxococcaceae</taxon>
        <taxon>Corallococcus</taxon>
    </lineage>
</organism>
<dbReference type="RefSeq" id="WP_193348222.1">
    <property type="nucleotide sequence ID" value="NZ_CBCSIP010000024.1"/>
</dbReference>
<evidence type="ECO:0000259" key="1">
    <source>
        <dbReference type="Pfam" id="PF01609"/>
    </source>
</evidence>
<gene>
    <name evidence="2" type="ORF">G4177_10190</name>
</gene>
<accession>A0ABR9PKS1</accession>